<comment type="caution">
    <text evidence="5">The sequence shown here is derived from an EMBL/GenBank/DDBJ whole genome shotgun (WGS) entry which is preliminary data.</text>
</comment>
<keyword evidence="1" id="KW-0805">Transcription regulation</keyword>
<evidence type="ECO:0000313" key="5">
    <source>
        <dbReference type="EMBL" id="OAF18962.1"/>
    </source>
</evidence>
<evidence type="ECO:0000259" key="4">
    <source>
        <dbReference type="PROSITE" id="PS51118"/>
    </source>
</evidence>
<dbReference type="PANTHER" id="PTHR33204">
    <property type="entry name" value="TRANSCRIPTIONAL REGULATOR, MARR FAMILY"/>
    <property type="match status" value="1"/>
</dbReference>
<accession>A0A176ZGD9</accession>
<organism evidence="5 6">
    <name type="scientific">Bradyrhizobium neotropicale</name>
    <dbReference type="NCBI Taxonomy" id="1497615"/>
    <lineage>
        <taxon>Bacteria</taxon>
        <taxon>Pseudomonadati</taxon>
        <taxon>Pseudomonadota</taxon>
        <taxon>Alphaproteobacteria</taxon>
        <taxon>Hyphomicrobiales</taxon>
        <taxon>Nitrobacteraceae</taxon>
        <taxon>Bradyrhizobium</taxon>
    </lineage>
</organism>
<dbReference type="InterPro" id="IPR036390">
    <property type="entry name" value="WH_DNA-bd_sf"/>
</dbReference>
<dbReference type="EMBL" id="LSEF01000028">
    <property type="protein sequence ID" value="OAF18962.1"/>
    <property type="molecule type" value="Genomic_DNA"/>
</dbReference>
<evidence type="ECO:0000256" key="3">
    <source>
        <dbReference type="ARBA" id="ARBA00023163"/>
    </source>
</evidence>
<reference evidence="5 6" key="1">
    <citation type="submission" date="2016-02" db="EMBL/GenBank/DDBJ databases">
        <title>Draft genome sequence of the strain BR 10247T Bradyrhizobium neotropicale isolated from nodules of Centrolobium paraense.</title>
        <authorList>
            <person name="Simoes-Araujo J.L."/>
            <person name="Barauna A.C."/>
            <person name="Silva K."/>
            <person name="Zilli J.E."/>
        </authorList>
    </citation>
    <scope>NUCLEOTIDE SEQUENCE [LARGE SCALE GENOMIC DNA]</scope>
    <source>
        <strain evidence="5 6">BR 10247</strain>
    </source>
</reference>
<dbReference type="Proteomes" id="UP000077173">
    <property type="component" value="Unassembled WGS sequence"/>
</dbReference>
<dbReference type="InterPro" id="IPR002577">
    <property type="entry name" value="HTH_HxlR"/>
</dbReference>
<dbReference type="PROSITE" id="PS51118">
    <property type="entry name" value="HTH_HXLR"/>
    <property type="match status" value="1"/>
</dbReference>
<dbReference type="Pfam" id="PF01638">
    <property type="entry name" value="HxlR"/>
    <property type="match status" value="1"/>
</dbReference>
<dbReference type="GO" id="GO:0003677">
    <property type="term" value="F:DNA binding"/>
    <property type="evidence" value="ECO:0007669"/>
    <property type="project" value="UniProtKB-KW"/>
</dbReference>
<dbReference type="PANTHER" id="PTHR33204:SF36">
    <property type="entry name" value="TRANSCRIPTIONAL REGULATORY PROTEIN"/>
    <property type="match status" value="1"/>
</dbReference>
<protein>
    <submittedName>
        <fullName evidence="5">HxlR family transcriptional regulator</fullName>
    </submittedName>
</protein>
<name>A0A176ZGD9_9BRAD</name>
<evidence type="ECO:0000313" key="6">
    <source>
        <dbReference type="Proteomes" id="UP000077173"/>
    </source>
</evidence>
<evidence type="ECO:0000256" key="2">
    <source>
        <dbReference type="ARBA" id="ARBA00023125"/>
    </source>
</evidence>
<dbReference type="Gene3D" id="1.10.10.10">
    <property type="entry name" value="Winged helix-like DNA-binding domain superfamily/Winged helix DNA-binding domain"/>
    <property type="match status" value="1"/>
</dbReference>
<evidence type="ECO:0000256" key="1">
    <source>
        <dbReference type="ARBA" id="ARBA00023015"/>
    </source>
</evidence>
<feature type="domain" description="HTH hxlR-type" evidence="4">
    <location>
        <begin position="11"/>
        <end position="108"/>
    </location>
</feature>
<sequence>MRWDSLEQEQCSVARTVAVIGDRWSLLILRDCFLRVRRFEEFQSRLGVTRHILADRLKKLVSFGVLRRAPYQVNPTRHEYILTQKGLDLYPVVMAIVHWGDTHMVDERGRPLLHEHKNCGKMFDPVMVCSECGEPIIAKEVHVHAGPGAATGTAEEIAAREAARAR</sequence>
<dbReference type="InterPro" id="IPR036388">
    <property type="entry name" value="WH-like_DNA-bd_sf"/>
</dbReference>
<keyword evidence="2" id="KW-0238">DNA-binding</keyword>
<keyword evidence="6" id="KW-1185">Reference proteome</keyword>
<dbReference type="RefSeq" id="WP_063677184.1">
    <property type="nucleotide sequence ID" value="NZ_LSEF01000028.1"/>
</dbReference>
<dbReference type="SUPFAM" id="SSF46785">
    <property type="entry name" value="Winged helix' DNA-binding domain"/>
    <property type="match status" value="1"/>
</dbReference>
<proteinExistence type="predicted"/>
<gene>
    <name evidence="5" type="ORF">AXW67_38760</name>
</gene>
<dbReference type="AlphaFoldDB" id="A0A176ZGD9"/>
<keyword evidence="3" id="KW-0804">Transcription</keyword>